<feature type="region of interest" description="Disordered" evidence="1">
    <location>
        <begin position="22"/>
        <end position="61"/>
    </location>
</feature>
<evidence type="ECO:0000313" key="3">
    <source>
        <dbReference type="WBParaSite" id="GPLIN_000844500"/>
    </source>
</evidence>
<dbReference type="Proteomes" id="UP000050741">
    <property type="component" value="Unassembled WGS sequence"/>
</dbReference>
<organism evidence="2 3">
    <name type="scientific">Globodera pallida</name>
    <name type="common">Potato cyst nematode worm</name>
    <name type="synonym">Heterodera pallida</name>
    <dbReference type="NCBI Taxonomy" id="36090"/>
    <lineage>
        <taxon>Eukaryota</taxon>
        <taxon>Metazoa</taxon>
        <taxon>Ecdysozoa</taxon>
        <taxon>Nematoda</taxon>
        <taxon>Chromadorea</taxon>
        <taxon>Rhabditida</taxon>
        <taxon>Tylenchina</taxon>
        <taxon>Tylenchomorpha</taxon>
        <taxon>Tylenchoidea</taxon>
        <taxon>Heteroderidae</taxon>
        <taxon>Heteroderinae</taxon>
        <taxon>Globodera</taxon>
    </lineage>
</organism>
<protein>
    <submittedName>
        <fullName evidence="3">Uncharacterized protein</fullName>
    </submittedName>
</protein>
<evidence type="ECO:0000313" key="2">
    <source>
        <dbReference type="Proteomes" id="UP000050741"/>
    </source>
</evidence>
<evidence type="ECO:0000256" key="1">
    <source>
        <dbReference type="SAM" id="MobiDB-lite"/>
    </source>
</evidence>
<keyword evidence="2" id="KW-1185">Reference proteome</keyword>
<name>A0A183C6E9_GLOPA</name>
<dbReference type="WBParaSite" id="GPLIN_000844500">
    <property type="protein sequence ID" value="GPLIN_000844500"/>
    <property type="gene ID" value="GPLIN_000844500"/>
</dbReference>
<dbReference type="AlphaFoldDB" id="A0A183C6E9"/>
<sequence>MDELLLVPFFVMIRSHFPLKPAHATNLKHGPLDGVQISDQRKRKGPKGRSMIGGTEATPGGQIAPFEIEVVEEKRTTPFCENYALKPGPGILSIACLNFMYI</sequence>
<proteinExistence type="predicted"/>
<reference evidence="2" key="1">
    <citation type="submission" date="2014-05" db="EMBL/GenBank/DDBJ databases">
        <title>The genome and life-stage specific transcriptomes of Globodera pallida elucidate key aspects of plant parasitism by a cyst nematode.</title>
        <authorList>
            <person name="Cotton J.A."/>
            <person name="Lilley C.J."/>
            <person name="Jones L.M."/>
            <person name="Kikuchi T."/>
            <person name="Reid A.J."/>
            <person name="Thorpe P."/>
            <person name="Tsai I.J."/>
            <person name="Beasley H."/>
            <person name="Blok V."/>
            <person name="Cock P.J.A."/>
            <person name="Van den Akker S.E."/>
            <person name="Holroyd N."/>
            <person name="Hunt M."/>
            <person name="Mantelin S."/>
            <person name="Naghra H."/>
            <person name="Pain A."/>
            <person name="Palomares-Rius J.E."/>
            <person name="Zarowiecki M."/>
            <person name="Berriman M."/>
            <person name="Jones J.T."/>
            <person name="Urwin P.E."/>
        </authorList>
    </citation>
    <scope>NUCLEOTIDE SEQUENCE [LARGE SCALE GENOMIC DNA]</scope>
    <source>
        <strain evidence="2">Lindley</strain>
    </source>
</reference>
<accession>A0A183C6E9</accession>
<reference evidence="3" key="2">
    <citation type="submission" date="2016-06" db="UniProtKB">
        <authorList>
            <consortium name="WormBaseParasite"/>
        </authorList>
    </citation>
    <scope>IDENTIFICATION</scope>
</reference>